<comment type="subcellular location">
    <subcellularLocation>
        <location evidence="1">Nucleus</location>
    </subcellularLocation>
</comment>
<evidence type="ECO:0000256" key="2">
    <source>
        <dbReference type="ARBA" id="ARBA00023242"/>
    </source>
</evidence>
<feature type="region of interest" description="Disordered" evidence="3">
    <location>
        <begin position="1"/>
        <end position="209"/>
    </location>
</feature>
<dbReference type="InterPro" id="IPR023780">
    <property type="entry name" value="Chromo_domain"/>
</dbReference>
<dbReference type="EMBL" id="BDGG01000003">
    <property type="protein sequence ID" value="GAU96698.1"/>
    <property type="molecule type" value="Genomic_DNA"/>
</dbReference>
<feature type="compositionally biased region" description="Polar residues" evidence="3">
    <location>
        <begin position="54"/>
        <end position="63"/>
    </location>
</feature>
<dbReference type="CDD" id="cd00024">
    <property type="entry name" value="CD_CSD"/>
    <property type="match status" value="1"/>
</dbReference>
<feature type="compositionally biased region" description="Basic and acidic residues" evidence="3">
    <location>
        <begin position="257"/>
        <end position="317"/>
    </location>
</feature>
<dbReference type="PANTHER" id="PTHR22812">
    <property type="entry name" value="CHROMOBOX PROTEIN"/>
    <property type="match status" value="1"/>
</dbReference>
<proteinExistence type="predicted"/>
<feature type="compositionally biased region" description="Polar residues" evidence="3">
    <location>
        <begin position="361"/>
        <end position="372"/>
    </location>
</feature>
<dbReference type="PROSITE" id="PS50013">
    <property type="entry name" value="CHROMO_2"/>
    <property type="match status" value="1"/>
</dbReference>
<dbReference type="Gene3D" id="2.40.50.40">
    <property type="match status" value="1"/>
</dbReference>
<dbReference type="STRING" id="947166.A0A1D1VDW0"/>
<keyword evidence="2" id="KW-0539">Nucleus</keyword>
<feature type="compositionally biased region" description="Polar residues" evidence="3">
    <location>
        <begin position="76"/>
        <end position="85"/>
    </location>
</feature>
<reference evidence="5 6" key="1">
    <citation type="journal article" date="2016" name="Nat. Commun.">
        <title>Extremotolerant tardigrade genome and improved radiotolerance of human cultured cells by tardigrade-unique protein.</title>
        <authorList>
            <person name="Hashimoto T."/>
            <person name="Horikawa D.D."/>
            <person name="Saito Y."/>
            <person name="Kuwahara H."/>
            <person name="Kozuka-Hata H."/>
            <person name="Shin-I T."/>
            <person name="Minakuchi Y."/>
            <person name="Ohishi K."/>
            <person name="Motoyama A."/>
            <person name="Aizu T."/>
            <person name="Enomoto A."/>
            <person name="Kondo K."/>
            <person name="Tanaka S."/>
            <person name="Hara Y."/>
            <person name="Koshikawa S."/>
            <person name="Sagara H."/>
            <person name="Miura T."/>
            <person name="Yokobori S."/>
            <person name="Miyagawa K."/>
            <person name="Suzuki Y."/>
            <person name="Kubo T."/>
            <person name="Oyama M."/>
            <person name="Kohara Y."/>
            <person name="Fujiyama A."/>
            <person name="Arakawa K."/>
            <person name="Katayama T."/>
            <person name="Toyoda A."/>
            <person name="Kunieda T."/>
        </authorList>
    </citation>
    <scope>NUCLEOTIDE SEQUENCE [LARGE SCALE GENOMIC DNA]</scope>
    <source>
        <strain evidence="5 6">YOKOZUNA-1</strain>
    </source>
</reference>
<feature type="domain" description="Chromo" evidence="4">
    <location>
        <begin position="211"/>
        <end position="269"/>
    </location>
</feature>
<dbReference type="SUPFAM" id="SSF54160">
    <property type="entry name" value="Chromo domain-like"/>
    <property type="match status" value="1"/>
</dbReference>
<feature type="compositionally biased region" description="Low complexity" evidence="3">
    <location>
        <begin position="392"/>
        <end position="401"/>
    </location>
</feature>
<evidence type="ECO:0000313" key="6">
    <source>
        <dbReference type="Proteomes" id="UP000186922"/>
    </source>
</evidence>
<dbReference type="Pfam" id="PF00385">
    <property type="entry name" value="Chromo"/>
    <property type="match status" value="1"/>
</dbReference>
<feature type="compositionally biased region" description="Basic and acidic residues" evidence="3">
    <location>
        <begin position="42"/>
        <end position="53"/>
    </location>
</feature>
<gene>
    <name evidence="5" type="primary">RvY_08106-1</name>
    <name evidence="5" type="synonym">RvY_08106.1</name>
    <name evidence="5" type="ORF">RvY_08106</name>
</gene>
<keyword evidence="6" id="KW-1185">Reference proteome</keyword>
<feature type="compositionally biased region" description="Low complexity" evidence="3">
    <location>
        <begin position="138"/>
        <end position="151"/>
    </location>
</feature>
<dbReference type="Proteomes" id="UP000186922">
    <property type="component" value="Unassembled WGS sequence"/>
</dbReference>
<name>A0A1D1VDW0_RAMVA</name>
<protein>
    <recommendedName>
        <fullName evidence="4">Chromo domain-containing protein</fullName>
    </recommendedName>
</protein>
<feature type="compositionally biased region" description="Polar residues" evidence="3">
    <location>
        <begin position="8"/>
        <end position="21"/>
    </location>
</feature>
<evidence type="ECO:0000256" key="3">
    <source>
        <dbReference type="SAM" id="MobiDB-lite"/>
    </source>
</evidence>
<dbReference type="OrthoDB" id="1918685at2759"/>
<dbReference type="InterPro" id="IPR000953">
    <property type="entry name" value="Chromo/chromo_shadow_dom"/>
</dbReference>
<evidence type="ECO:0000256" key="1">
    <source>
        <dbReference type="ARBA" id="ARBA00004123"/>
    </source>
</evidence>
<accession>A0A1D1VDW0</accession>
<dbReference type="SMART" id="SM00298">
    <property type="entry name" value="CHROMO"/>
    <property type="match status" value="1"/>
</dbReference>
<dbReference type="GO" id="GO:0005634">
    <property type="term" value="C:nucleus"/>
    <property type="evidence" value="ECO:0007669"/>
    <property type="project" value="UniProtKB-SubCell"/>
</dbReference>
<feature type="region of interest" description="Disordered" evidence="3">
    <location>
        <begin position="257"/>
        <end position="408"/>
    </location>
</feature>
<dbReference type="InterPro" id="IPR016197">
    <property type="entry name" value="Chromo-like_dom_sf"/>
</dbReference>
<feature type="compositionally biased region" description="Basic and acidic residues" evidence="3">
    <location>
        <begin position="329"/>
        <end position="340"/>
    </location>
</feature>
<evidence type="ECO:0000259" key="4">
    <source>
        <dbReference type="PROSITE" id="PS50013"/>
    </source>
</evidence>
<dbReference type="AlphaFoldDB" id="A0A1D1VDW0"/>
<organism evidence="5 6">
    <name type="scientific">Ramazzottius varieornatus</name>
    <name type="common">Water bear</name>
    <name type="synonym">Tardigrade</name>
    <dbReference type="NCBI Taxonomy" id="947166"/>
    <lineage>
        <taxon>Eukaryota</taxon>
        <taxon>Metazoa</taxon>
        <taxon>Ecdysozoa</taxon>
        <taxon>Tardigrada</taxon>
        <taxon>Eutardigrada</taxon>
        <taxon>Parachela</taxon>
        <taxon>Hypsibioidea</taxon>
        <taxon>Ramazzottiidae</taxon>
        <taxon>Ramazzottius</taxon>
    </lineage>
</organism>
<evidence type="ECO:0000313" key="5">
    <source>
        <dbReference type="EMBL" id="GAU96698.1"/>
    </source>
</evidence>
<sequence length="512" mass="57115">MAPALQLSRKSFPTDGSQRPVSTAPPYADAPISALASRSFRPSKDISYNKDNDASTSQAISPTENKKAKFLKRNHSPTPLDSSSPVDLMSHSGESADGSLETVPSRTTRASVRKAADDIHDTFNSTAGDSQRELDDASSSTSKSQKSAGKKNQAAQRGQKRALDYPEEPSVEKSSDSKNKKTQNGKARKGKKNAEDSDSEEGGLVEGEDHWEVEAIVGARVANNAREYLVKWKGDEWDDTWEVEENVQHCQDLVREYEERQQQRKKKAEQEKAQKKAMKELQKKRQDEKYEQKKKEAEEQATKNRQKAEAENARKEEEEAEAREKRRKERDAKAKSKTVSDDDEPTQQAKSSQIRPPRNKPQLQTSAESQSSPKRKAGLPPSSAKRRERAASSESVFSPSKSPTPLRTPIITSAAKSMATDGSSPTSTISPKSIHFTATKRSAMDRNTQVVKILAHKPKELEIKRLEDVDFLINYAGSPNEFVPYETCLEKIPAHLCEYLAQNGPIFYPSRR</sequence>
<feature type="compositionally biased region" description="Basic residues" evidence="3">
    <location>
        <begin position="180"/>
        <end position="191"/>
    </location>
</feature>
<feature type="compositionally biased region" description="Basic and acidic residues" evidence="3">
    <location>
        <begin position="170"/>
        <end position="179"/>
    </location>
</feature>
<comment type="caution">
    <text evidence="5">The sequence shown here is derived from an EMBL/GenBank/DDBJ whole genome shotgun (WGS) entry which is preliminary data.</text>
</comment>
<dbReference type="InterPro" id="IPR051219">
    <property type="entry name" value="Heterochromatin_chromo-domain"/>
</dbReference>